<feature type="region of interest" description="Disordered" evidence="1">
    <location>
        <begin position="1"/>
        <end position="46"/>
    </location>
</feature>
<dbReference type="EMBL" id="GG673069">
    <property type="protein sequence ID" value="EER16090.1"/>
    <property type="molecule type" value="Genomic_DNA"/>
</dbReference>
<name>C5KHM8_PERM5</name>
<dbReference type="AlphaFoldDB" id="C5KHM8"/>
<sequence length="90" mass="10304">MLSDSPEAREEEDARQRKAREQEARDSTEAVDVSIEQIERDPDPAANTLRNQFHFADRGSQTKNGIIRDRGISTGYFRYDQLLQSCTTLT</sequence>
<dbReference type="InParanoid" id="C5KHM8"/>
<feature type="compositionally biased region" description="Basic and acidic residues" evidence="1">
    <location>
        <begin position="1"/>
        <end position="28"/>
    </location>
</feature>
<accession>C5KHM8</accession>
<evidence type="ECO:0000256" key="1">
    <source>
        <dbReference type="SAM" id="MobiDB-lite"/>
    </source>
</evidence>
<evidence type="ECO:0000313" key="3">
    <source>
        <dbReference type="Proteomes" id="UP000007800"/>
    </source>
</evidence>
<keyword evidence="3" id="KW-1185">Reference proteome</keyword>
<evidence type="ECO:0000313" key="2">
    <source>
        <dbReference type="EMBL" id="EER16090.1"/>
    </source>
</evidence>
<dbReference type="OrthoDB" id="24670at2759"/>
<protein>
    <submittedName>
        <fullName evidence="2">Uncharacterized protein</fullName>
    </submittedName>
</protein>
<organism evidence="3">
    <name type="scientific">Perkinsus marinus (strain ATCC 50983 / TXsc)</name>
    <dbReference type="NCBI Taxonomy" id="423536"/>
    <lineage>
        <taxon>Eukaryota</taxon>
        <taxon>Sar</taxon>
        <taxon>Alveolata</taxon>
        <taxon>Perkinsozoa</taxon>
        <taxon>Perkinsea</taxon>
        <taxon>Perkinsida</taxon>
        <taxon>Perkinsidae</taxon>
        <taxon>Perkinsus</taxon>
    </lineage>
</organism>
<dbReference type="Proteomes" id="UP000007800">
    <property type="component" value="Unassembled WGS sequence"/>
</dbReference>
<gene>
    <name evidence="2" type="ORF">Pmar_PMAR003553</name>
</gene>
<dbReference type="GeneID" id="9061152"/>
<dbReference type="RefSeq" id="XP_002784294.1">
    <property type="nucleotide sequence ID" value="XM_002784248.1"/>
</dbReference>
<reference evidence="2 3" key="1">
    <citation type="submission" date="2008-07" db="EMBL/GenBank/DDBJ databases">
        <authorList>
            <person name="El-Sayed N."/>
            <person name="Caler E."/>
            <person name="Inman J."/>
            <person name="Amedeo P."/>
            <person name="Hass B."/>
            <person name="Wortman J."/>
        </authorList>
    </citation>
    <scope>NUCLEOTIDE SEQUENCE [LARGE SCALE GENOMIC DNA]</scope>
    <source>
        <strain evidence="3">ATCC 50983 / TXsc</strain>
    </source>
</reference>
<proteinExistence type="predicted"/>